<gene>
    <name evidence="1" type="ORF">RRG08_016759</name>
</gene>
<reference evidence="1" key="1">
    <citation type="journal article" date="2023" name="G3 (Bethesda)">
        <title>A reference genome for the long-term kleptoplast-retaining sea slug Elysia crispata morphotype clarki.</title>
        <authorList>
            <person name="Eastman K.E."/>
            <person name="Pendleton A.L."/>
            <person name="Shaikh M.A."/>
            <person name="Suttiyut T."/>
            <person name="Ogas R."/>
            <person name="Tomko P."/>
            <person name="Gavelis G."/>
            <person name="Widhalm J.R."/>
            <person name="Wisecaver J.H."/>
        </authorList>
    </citation>
    <scope>NUCLEOTIDE SEQUENCE</scope>
    <source>
        <strain evidence="1">ECLA1</strain>
    </source>
</reference>
<name>A0AAE0ZZ94_9GAST</name>
<evidence type="ECO:0000313" key="1">
    <source>
        <dbReference type="EMBL" id="KAK3778295.1"/>
    </source>
</evidence>
<dbReference type="AlphaFoldDB" id="A0AAE0ZZ94"/>
<comment type="caution">
    <text evidence="1">The sequence shown here is derived from an EMBL/GenBank/DDBJ whole genome shotgun (WGS) entry which is preliminary data.</text>
</comment>
<organism evidence="1 2">
    <name type="scientific">Elysia crispata</name>
    <name type="common">lettuce slug</name>
    <dbReference type="NCBI Taxonomy" id="231223"/>
    <lineage>
        <taxon>Eukaryota</taxon>
        <taxon>Metazoa</taxon>
        <taxon>Spiralia</taxon>
        <taxon>Lophotrochozoa</taxon>
        <taxon>Mollusca</taxon>
        <taxon>Gastropoda</taxon>
        <taxon>Heterobranchia</taxon>
        <taxon>Euthyneura</taxon>
        <taxon>Panpulmonata</taxon>
        <taxon>Sacoglossa</taxon>
        <taxon>Placobranchoidea</taxon>
        <taxon>Plakobranchidae</taxon>
        <taxon>Elysia</taxon>
    </lineage>
</organism>
<sequence>MKIHVPTLETVKLTCHVHKATKNYYATVIEVNKDQQQLNFSVRFLQKSGSKYAFGTQEDVGLITPGPPDFYSWVVLSHDQWSMDHRERYVFTV</sequence>
<proteinExistence type="predicted"/>
<dbReference type="Proteomes" id="UP001283361">
    <property type="component" value="Unassembled WGS sequence"/>
</dbReference>
<dbReference type="EMBL" id="JAWDGP010002977">
    <property type="protein sequence ID" value="KAK3778295.1"/>
    <property type="molecule type" value="Genomic_DNA"/>
</dbReference>
<accession>A0AAE0ZZ94</accession>
<keyword evidence="2" id="KW-1185">Reference proteome</keyword>
<protein>
    <submittedName>
        <fullName evidence="1">Uncharacterized protein</fullName>
    </submittedName>
</protein>
<evidence type="ECO:0000313" key="2">
    <source>
        <dbReference type="Proteomes" id="UP001283361"/>
    </source>
</evidence>